<name>A0A139WA56_TRICA</name>
<evidence type="ECO:0000313" key="1">
    <source>
        <dbReference type="EMBL" id="KYB24803.1"/>
    </source>
</evidence>
<keyword evidence="2" id="KW-1185">Reference proteome</keyword>
<gene>
    <name evidence="1" type="primary">AUGUSTUS-3.0.2_31603</name>
    <name evidence="1" type="ORF">TcasGA2_TC031603</name>
</gene>
<dbReference type="InParanoid" id="A0A139WA56"/>
<dbReference type="AlphaFoldDB" id="A0A139WA56"/>
<protein>
    <submittedName>
        <fullName evidence="1">Uncharacterized protein</fullName>
    </submittedName>
</protein>
<dbReference type="EMBL" id="KQ971554">
    <property type="protein sequence ID" value="KYB24803.1"/>
    <property type="molecule type" value="Genomic_DNA"/>
</dbReference>
<reference evidence="1 2" key="2">
    <citation type="journal article" date="2010" name="Nucleic Acids Res.">
        <title>BeetleBase in 2010: revisions to provide comprehensive genomic information for Tribolium castaneum.</title>
        <authorList>
            <person name="Kim H.S."/>
            <person name="Murphy T."/>
            <person name="Xia J."/>
            <person name="Caragea D."/>
            <person name="Park Y."/>
            <person name="Beeman R.W."/>
            <person name="Lorenzen M.D."/>
            <person name="Butcher S."/>
            <person name="Manak J.R."/>
            <person name="Brown S.J."/>
        </authorList>
    </citation>
    <scope>NUCLEOTIDE SEQUENCE [LARGE SCALE GENOMIC DNA]</scope>
    <source>
        <strain evidence="1 2">Georgia GA2</strain>
    </source>
</reference>
<sequence>MKVALLYYQLRLMEPQRIFRWFKFWEQILRNSIHLKRRFNILSQMI</sequence>
<dbReference type="Proteomes" id="UP000007266">
    <property type="component" value="Unassembled WGS sequence"/>
</dbReference>
<evidence type="ECO:0000313" key="2">
    <source>
        <dbReference type="Proteomes" id="UP000007266"/>
    </source>
</evidence>
<accession>A0A139WA56</accession>
<reference evidence="1 2" key="1">
    <citation type="journal article" date="2008" name="Nature">
        <title>The genome of the model beetle and pest Tribolium castaneum.</title>
        <authorList>
            <consortium name="Tribolium Genome Sequencing Consortium"/>
            <person name="Richards S."/>
            <person name="Gibbs R.A."/>
            <person name="Weinstock G.M."/>
            <person name="Brown S.J."/>
            <person name="Denell R."/>
            <person name="Beeman R.W."/>
            <person name="Gibbs R."/>
            <person name="Beeman R.W."/>
            <person name="Brown S.J."/>
            <person name="Bucher G."/>
            <person name="Friedrich M."/>
            <person name="Grimmelikhuijzen C.J."/>
            <person name="Klingler M."/>
            <person name="Lorenzen M."/>
            <person name="Richards S."/>
            <person name="Roth S."/>
            <person name="Schroder R."/>
            <person name="Tautz D."/>
            <person name="Zdobnov E.M."/>
            <person name="Muzny D."/>
            <person name="Gibbs R.A."/>
            <person name="Weinstock G.M."/>
            <person name="Attaway T."/>
            <person name="Bell S."/>
            <person name="Buhay C.J."/>
            <person name="Chandrabose M.N."/>
            <person name="Chavez D."/>
            <person name="Clerk-Blankenburg K.P."/>
            <person name="Cree A."/>
            <person name="Dao M."/>
            <person name="Davis C."/>
            <person name="Chacko J."/>
            <person name="Dinh H."/>
            <person name="Dugan-Rocha S."/>
            <person name="Fowler G."/>
            <person name="Garner T.T."/>
            <person name="Garnes J."/>
            <person name="Gnirke A."/>
            <person name="Hawes A."/>
            <person name="Hernandez J."/>
            <person name="Hines S."/>
            <person name="Holder M."/>
            <person name="Hume J."/>
            <person name="Jhangiani S.N."/>
            <person name="Joshi V."/>
            <person name="Khan Z.M."/>
            <person name="Jackson L."/>
            <person name="Kovar C."/>
            <person name="Kowis A."/>
            <person name="Lee S."/>
            <person name="Lewis L.R."/>
            <person name="Margolis J."/>
            <person name="Morgan M."/>
            <person name="Nazareth L.V."/>
            <person name="Nguyen N."/>
            <person name="Okwuonu G."/>
            <person name="Parker D."/>
            <person name="Richards S."/>
            <person name="Ruiz S.J."/>
            <person name="Santibanez J."/>
            <person name="Savard J."/>
            <person name="Scherer S.E."/>
            <person name="Schneider B."/>
            <person name="Sodergren E."/>
            <person name="Tautz D."/>
            <person name="Vattahil S."/>
            <person name="Villasana D."/>
            <person name="White C.S."/>
            <person name="Wright R."/>
            <person name="Park Y."/>
            <person name="Beeman R.W."/>
            <person name="Lord J."/>
            <person name="Oppert B."/>
            <person name="Lorenzen M."/>
            <person name="Brown S."/>
            <person name="Wang L."/>
            <person name="Savard J."/>
            <person name="Tautz D."/>
            <person name="Richards S."/>
            <person name="Weinstock G."/>
            <person name="Gibbs R.A."/>
            <person name="Liu Y."/>
            <person name="Worley K."/>
            <person name="Weinstock G."/>
            <person name="Elsik C.G."/>
            <person name="Reese J.T."/>
            <person name="Elhaik E."/>
            <person name="Landan G."/>
            <person name="Graur D."/>
            <person name="Arensburger P."/>
            <person name="Atkinson P."/>
            <person name="Beeman R.W."/>
            <person name="Beidler J."/>
            <person name="Brown S.J."/>
            <person name="Demuth J.P."/>
            <person name="Drury D.W."/>
            <person name="Du Y.Z."/>
            <person name="Fujiwara H."/>
            <person name="Lorenzen M."/>
            <person name="Maselli V."/>
            <person name="Osanai M."/>
            <person name="Park Y."/>
            <person name="Robertson H.M."/>
            <person name="Tu Z."/>
            <person name="Wang J.J."/>
            <person name="Wang S."/>
            <person name="Richards S."/>
            <person name="Song H."/>
            <person name="Zhang L."/>
            <person name="Sodergren E."/>
            <person name="Werner D."/>
            <person name="Stanke M."/>
            <person name="Morgenstern B."/>
            <person name="Solovyev V."/>
            <person name="Kosarev P."/>
            <person name="Brown G."/>
            <person name="Chen H.C."/>
            <person name="Ermolaeva O."/>
            <person name="Hlavina W."/>
            <person name="Kapustin Y."/>
            <person name="Kiryutin B."/>
            <person name="Kitts P."/>
            <person name="Maglott D."/>
            <person name="Pruitt K."/>
            <person name="Sapojnikov V."/>
            <person name="Souvorov A."/>
            <person name="Mackey A.J."/>
            <person name="Waterhouse R.M."/>
            <person name="Wyder S."/>
            <person name="Zdobnov E.M."/>
            <person name="Zdobnov E.M."/>
            <person name="Wyder S."/>
            <person name="Kriventseva E.V."/>
            <person name="Kadowaki T."/>
            <person name="Bork P."/>
            <person name="Aranda M."/>
            <person name="Bao R."/>
            <person name="Beermann A."/>
            <person name="Berns N."/>
            <person name="Bolognesi R."/>
            <person name="Bonneton F."/>
            <person name="Bopp D."/>
            <person name="Brown S.J."/>
            <person name="Bucher G."/>
            <person name="Butts T."/>
            <person name="Chaumot A."/>
            <person name="Denell R.E."/>
            <person name="Ferrier D.E."/>
            <person name="Friedrich M."/>
            <person name="Gordon C.M."/>
            <person name="Jindra M."/>
            <person name="Klingler M."/>
            <person name="Lan Q."/>
            <person name="Lattorff H.M."/>
            <person name="Laudet V."/>
            <person name="von Levetsow C."/>
            <person name="Liu Z."/>
            <person name="Lutz R."/>
            <person name="Lynch J.A."/>
            <person name="da Fonseca R.N."/>
            <person name="Posnien N."/>
            <person name="Reuter R."/>
            <person name="Roth S."/>
            <person name="Savard J."/>
            <person name="Schinko J.B."/>
            <person name="Schmitt C."/>
            <person name="Schoppmeier M."/>
            <person name="Schroder R."/>
            <person name="Shippy T.D."/>
            <person name="Simonnet F."/>
            <person name="Marques-Souza H."/>
            <person name="Tautz D."/>
            <person name="Tomoyasu Y."/>
            <person name="Trauner J."/>
            <person name="Van der Zee M."/>
            <person name="Vervoort M."/>
            <person name="Wittkopp N."/>
            <person name="Wimmer E.A."/>
            <person name="Yang X."/>
            <person name="Jones A.K."/>
            <person name="Sattelle D.B."/>
            <person name="Ebert P.R."/>
            <person name="Nelson D."/>
            <person name="Scott J.G."/>
            <person name="Beeman R.W."/>
            <person name="Muthukrishnan S."/>
            <person name="Kramer K.J."/>
            <person name="Arakane Y."/>
            <person name="Beeman R.W."/>
            <person name="Zhu Q."/>
            <person name="Hogenkamp D."/>
            <person name="Dixit R."/>
            <person name="Oppert B."/>
            <person name="Jiang H."/>
            <person name="Zou Z."/>
            <person name="Marshall J."/>
            <person name="Elpidina E."/>
            <person name="Vinokurov K."/>
            <person name="Oppert C."/>
            <person name="Zou Z."/>
            <person name="Evans J."/>
            <person name="Lu Z."/>
            <person name="Zhao P."/>
            <person name="Sumathipala N."/>
            <person name="Altincicek B."/>
            <person name="Vilcinskas A."/>
            <person name="Williams M."/>
            <person name="Hultmark D."/>
            <person name="Hetru C."/>
            <person name="Jiang H."/>
            <person name="Grimmelikhuijzen C.J."/>
            <person name="Hauser F."/>
            <person name="Cazzamali G."/>
            <person name="Williamson M."/>
            <person name="Park Y."/>
            <person name="Li B."/>
            <person name="Tanaka Y."/>
            <person name="Predel R."/>
            <person name="Neupert S."/>
            <person name="Schachtner J."/>
            <person name="Verleyen P."/>
            <person name="Raible F."/>
            <person name="Bork P."/>
            <person name="Friedrich M."/>
            <person name="Walden K.K."/>
            <person name="Robertson H.M."/>
            <person name="Angeli S."/>
            <person name="Foret S."/>
            <person name="Bucher G."/>
            <person name="Schuetz S."/>
            <person name="Maleszka R."/>
            <person name="Wimmer E.A."/>
            <person name="Beeman R.W."/>
            <person name="Lorenzen M."/>
            <person name="Tomoyasu Y."/>
            <person name="Miller S.C."/>
            <person name="Grossmann D."/>
            <person name="Bucher G."/>
        </authorList>
    </citation>
    <scope>NUCLEOTIDE SEQUENCE [LARGE SCALE GENOMIC DNA]</scope>
    <source>
        <strain evidence="1 2">Georgia GA2</strain>
    </source>
</reference>
<proteinExistence type="predicted"/>
<organism evidence="1 2">
    <name type="scientific">Tribolium castaneum</name>
    <name type="common">Red flour beetle</name>
    <dbReference type="NCBI Taxonomy" id="7070"/>
    <lineage>
        <taxon>Eukaryota</taxon>
        <taxon>Metazoa</taxon>
        <taxon>Ecdysozoa</taxon>
        <taxon>Arthropoda</taxon>
        <taxon>Hexapoda</taxon>
        <taxon>Insecta</taxon>
        <taxon>Pterygota</taxon>
        <taxon>Neoptera</taxon>
        <taxon>Endopterygota</taxon>
        <taxon>Coleoptera</taxon>
        <taxon>Polyphaga</taxon>
        <taxon>Cucujiformia</taxon>
        <taxon>Tenebrionidae</taxon>
        <taxon>Tenebrionidae incertae sedis</taxon>
        <taxon>Tribolium</taxon>
    </lineage>
</organism>